<dbReference type="EMBL" id="CM051400">
    <property type="protein sequence ID" value="KAJ4715446.1"/>
    <property type="molecule type" value="Genomic_DNA"/>
</dbReference>
<evidence type="ECO:0000313" key="2">
    <source>
        <dbReference type="Proteomes" id="UP001164539"/>
    </source>
</evidence>
<protein>
    <submittedName>
        <fullName evidence="1">Uncharacterized protein</fullName>
    </submittedName>
</protein>
<gene>
    <name evidence="1" type="ORF">OWV82_013806</name>
</gene>
<comment type="caution">
    <text evidence="1">The sequence shown here is derived from an EMBL/GenBank/DDBJ whole genome shotgun (WGS) entry which is preliminary data.</text>
</comment>
<keyword evidence="2" id="KW-1185">Reference proteome</keyword>
<accession>A0ACC1XVA7</accession>
<organism evidence="1 2">
    <name type="scientific">Melia azedarach</name>
    <name type="common">Chinaberry tree</name>
    <dbReference type="NCBI Taxonomy" id="155640"/>
    <lineage>
        <taxon>Eukaryota</taxon>
        <taxon>Viridiplantae</taxon>
        <taxon>Streptophyta</taxon>
        <taxon>Embryophyta</taxon>
        <taxon>Tracheophyta</taxon>
        <taxon>Spermatophyta</taxon>
        <taxon>Magnoliopsida</taxon>
        <taxon>eudicotyledons</taxon>
        <taxon>Gunneridae</taxon>
        <taxon>Pentapetalae</taxon>
        <taxon>rosids</taxon>
        <taxon>malvids</taxon>
        <taxon>Sapindales</taxon>
        <taxon>Meliaceae</taxon>
        <taxon>Melia</taxon>
    </lineage>
</organism>
<sequence length="132" mass="15637">MTENTSIQSYSSRVFNCDSEILTEREHQWLDSIMKEKDQTDQNLKQKIPKVPEMLRRIEANKDCFDPLVVSIGPYHHGKPELKFMEECKVKMAKQYANNDAEFLQRMYKKLKYHAAKDARNCYGWGLINERC</sequence>
<dbReference type="Proteomes" id="UP001164539">
    <property type="component" value="Chromosome 7"/>
</dbReference>
<reference evidence="1 2" key="1">
    <citation type="journal article" date="2023" name="Science">
        <title>Complex scaffold remodeling in plant triterpene biosynthesis.</title>
        <authorList>
            <person name="De La Pena R."/>
            <person name="Hodgson H."/>
            <person name="Liu J.C."/>
            <person name="Stephenson M.J."/>
            <person name="Martin A.C."/>
            <person name="Owen C."/>
            <person name="Harkess A."/>
            <person name="Leebens-Mack J."/>
            <person name="Jimenez L.E."/>
            <person name="Osbourn A."/>
            <person name="Sattely E.S."/>
        </authorList>
    </citation>
    <scope>NUCLEOTIDE SEQUENCE [LARGE SCALE GENOMIC DNA]</scope>
    <source>
        <strain evidence="2">cv. JPN11</strain>
        <tissue evidence="1">Leaf</tissue>
    </source>
</reference>
<proteinExistence type="predicted"/>
<name>A0ACC1XVA7_MELAZ</name>
<evidence type="ECO:0000313" key="1">
    <source>
        <dbReference type="EMBL" id="KAJ4715446.1"/>
    </source>
</evidence>